<name>A0A8I7BBF1_HORVV</name>
<dbReference type="KEGG" id="hvg:123402246"/>
<dbReference type="EnsemblPlants" id="HORVU.MOREX.r3.6HG0568530.1">
    <property type="protein sequence ID" value="HORVU.MOREX.r3.6HG0568530.1"/>
    <property type="gene ID" value="HORVU.MOREX.r3.6HG0568530"/>
</dbReference>
<dbReference type="Gramene" id="HORVU.MOREX.r2.6HG0471180.1">
    <property type="protein sequence ID" value="HORVU.MOREX.r2.6HG0471180.1"/>
    <property type="gene ID" value="HORVU.MOREX.r2.6HG0471180"/>
</dbReference>
<proteinExistence type="predicted"/>
<feature type="compositionally biased region" description="Basic and acidic residues" evidence="2">
    <location>
        <begin position="153"/>
        <end position="164"/>
    </location>
</feature>
<dbReference type="GeneID" id="123402246"/>
<feature type="compositionally biased region" description="Gly residues" evidence="2">
    <location>
        <begin position="367"/>
        <end position="377"/>
    </location>
</feature>
<feature type="compositionally biased region" description="Basic residues" evidence="2">
    <location>
        <begin position="274"/>
        <end position="288"/>
    </location>
</feature>
<organism evidence="3 4">
    <name type="scientific">Hordeum vulgare subsp. vulgare</name>
    <name type="common">Domesticated barley</name>
    <dbReference type="NCBI Taxonomy" id="112509"/>
    <lineage>
        <taxon>Eukaryota</taxon>
        <taxon>Viridiplantae</taxon>
        <taxon>Streptophyta</taxon>
        <taxon>Embryophyta</taxon>
        <taxon>Tracheophyta</taxon>
        <taxon>Spermatophyta</taxon>
        <taxon>Magnoliopsida</taxon>
        <taxon>Liliopsida</taxon>
        <taxon>Poales</taxon>
        <taxon>Poaceae</taxon>
        <taxon>BOP clade</taxon>
        <taxon>Pooideae</taxon>
        <taxon>Triticodae</taxon>
        <taxon>Triticeae</taxon>
        <taxon>Hordeinae</taxon>
        <taxon>Hordeum</taxon>
    </lineage>
</organism>
<gene>
    <name evidence="3" type="primary">LOC123402246</name>
</gene>
<dbReference type="InterPro" id="IPR040348">
    <property type="entry name" value="POLAR-like"/>
</dbReference>
<feature type="region of interest" description="Disordered" evidence="2">
    <location>
        <begin position="149"/>
        <end position="174"/>
    </location>
</feature>
<dbReference type="SMR" id="A0A8I7BBF1"/>
<feature type="coiled-coil region" evidence="1">
    <location>
        <begin position="399"/>
        <end position="445"/>
    </location>
</feature>
<reference evidence="3" key="3">
    <citation type="submission" date="2022-01" db="UniProtKB">
        <authorList>
            <consortium name="EnsemblPlants"/>
        </authorList>
    </citation>
    <scope>IDENTIFICATION</scope>
    <source>
        <strain evidence="3">subsp. vulgare</strain>
    </source>
</reference>
<dbReference type="OrthoDB" id="1916242at2759"/>
<keyword evidence="4" id="KW-1185">Reference proteome</keyword>
<evidence type="ECO:0000313" key="4">
    <source>
        <dbReference type="Proteomes" id="UP000011116"/>
    </source>
</evidence>
<dbReference type="OMA" id="ICKRNIA"/>
<feature type="compositionally biased region" description="Low complexity" evidence="2">
    <location>
        <begin position="259"/>
        <end position="268"/>
    </location>
</feature>
<dbReference type="Gramene" id="HORVU.MOREX.r3.6HG0568530.1">
    <property type="protein sequence ID" value="HORVU.MOREX.r3.6HG0568530.1"/>
    <property type="gene ID" value="HORVU.MOREX.r3.6HG0568530"/>
</dbReference>
<dbReference type="RefSeq" id="XP_044952073.1">
    <property type="nucleotide sequence ID" value="XM_045096138.1"/>
</dbReference>
<evidence type="ECO:0000256" key="2">
    <source>
        <dbReference type="SAM" id="MobiDB-lite"/>
    </source>
</evidence>
<dbReference type="GO" id="GO:0008356">
    <property type="term" value="P:asymmetric cell division"/>
    <property type="evidence" value="ECO:0007669"/>
    <property type="project" value="InterPro"/>
</dbReference>
<dbReference type="Proteomes" id="UP000011116">
    <property type="component" value="Chromosome 6H"/>
</dbReference>
<sequence length="460" mass="49428">MLFSPGRAGPGRCHRRATTCLAFLPYQRHSRCRPPAHALLLFSTRHAGPSSALYLSRPLGYHRLSLPLRALDRWRAMASARLGGIDEAAAGATKKKKRIADCLVDSDGGDEVAVDDAAMPPSPPSPGTPRLRIPMFTCARLRFVRLGRKGGGGRKDQVAAEKSEAASTDSSGAAVGWKAASSGASPAEAAGMGLSLLFLLAKACVELNKMAEVRAQMEALLREMRDQLVVRTTKASTTTASPCLCHASSGTRTGGQGAGATSSSSSSSPEPARPRRFHRDKRVGRKRRDGPFYALTGNPLFDLHRQQCGRAAASSSSSEASSQVEDPTSFMAMDVAGAQLQLNCRTEQGTAESSSDGESFIELDGRFGAGAGRGGYSGRRRRDSGDGQEEERGDEGVPAVELDRRLQELRHRRSRERIEELEASLRRAERKLMEKEMEARLWKDTAKLAMQPGTHGAAGQ</sequence>
<accession>A0A8I7BBF1</accession>
<evidence type="ECO:0000256" key="1">
    <source>
        <dbReference type="SAM" id="Coils"/>
    </source>
</evidence>
<evidence type="ECO:0000313" key="3">
    <source>
        <dbReference type="EnsemblPlants" id="HORVU.MOREX.r3.6HG0568530.1"/>
    </source>
</evidence>
<feature type="region of interest" description="Disordered" evidence="2">
    <location>
        <begin position="366"/>
        <end position="398"/>
    </location>
</feature>
<evidence type="ECO:0008006" key="5">
    <source>
        <dbReference type="Google" id="ProtNLM"/>
    </source>
</evidence>
<reference evidence="4" key="1">
    <citation type="journal article" date="2012" name="Nature">
        <title>A physical, genetic and functional sequence assembly of the barley genome.</title>
        <authorList>
            <consortium name="The International Barley Genome Sequencing Consortium"/>
            <person name="Mayer K.F."/>
            <person name="Waugh R."/>
            <person name="Brown J.W."/>
            <person name="Schulman A."/>
            <person name="Langridge P."/>
            <person name="Platzer M."/>
            <person name="Fincher G.B."/>
            <person name="Muehlbauer G.J."/>
            <person name="Sato K."/>
            <person name="Close T.J."/>
            <person name="Wise R.P."/>
            <person name="Stein N."/>
        </authorList>
    </citation>
    <scope>NUCLEOTIDE SEQUENCE [LARGE SCALE GENOMIC DNA]</scope>
    <source>
        <strain evidence="4">cv. Morex</strain>
    </source>
</reference>
<protein>
    <recommendedName>
        <fullName evidence="5">Protein POLAR LOCALIZATION DURING ASYMMETRIC DIVISION AND REDISTRIBUTION</fullName>
    </recommendedName>
</protein>
<feature type="region of interest" description="Disordered" evidence="2">
    <location>
        <begin position="244"/>
        <end position="291"/>
    </location>
</feature>
<dbReference type="PANTHER" id="PTHR33476:SF24">
    <property type="entry name" value="PROTEIN POLAR LOCALIZATION DURING ASYMMETRIC DIVISION AND REDISTRIBUTION"/>
    <property type="match status" value="1"/>
</dbReference>
<keyword evidence="1" id="KW-0175">Coiled coil</keyword>
<dbReference type="AlphaFoldDB" id="A0A8I7BBF1"/>
<dbReference type="PANTHER" id="PTHR33476">
    <property type="entry name" value="EMB|CAB62613.1"/>
    <property type="match status" value="1"/>
</dbReference>
<reference evidence="3" key="2">
    <citation type="submission" date="2020-10" db="EMBL/GenBank/DDBJ databases">
        <authorList>
            <person name="Scholz U."/>
            <person name="Mascher M."/>
            <person name="Fiebig A."/>
        </authorList>
    </citation>
    <scope>NUCLEOTIDE SEQUENCE [LARGE SCALE GENOMIC DNA]</scope>
    <source>
        <strain evidence="3">cv. Morex</strain>
    </source>
</reference>